<sequence>MANFEKEIITLLSTDIFKRITNSDNLQLAQIYAATSLLIKAGIPFDLIFSPGTRRLSSGVDLRIYINPTTQLNFVISFQDGGTVF</sequence>
<dbReference type="Proteomes" id="UP001314796">
    <property type="component" value="Unassembled WGS sequence"/>
</dbReference>
<name>A0ABS2NNV2_9FIRM</name>
<evidence type="ECO:0000313" key="1">
    <source>
        <dbReference type="EMBL" id="MBM7614624.1"/>
    </source>
</evidence>
<comment type="caution">
    <text evidence="1">The sequence shown here is derived from an EMBL/GenBank/DDBJ whole genome shotgun (WGS) entry which is preliminary data.</text>
</comment>
<dbReference type="EMBL" id="JAFBEE010000005">
    <property type="protein sequence ID" value="MBM7614624.1"/>
    <property type="molecule type" value="Genomic_DNA"/>
</dbReference>
<accession>A0ABS2NNV2</accession>
<proteinExistence type="predicted"/>
<protein>
    <submittedName>
        <fullName evidence="1">Uncharacterized protein</fullName>
    </submittedName>
</protein>
<dbReference type="RefSeq" id="WP_204401009.1">
    <property type="nucleotide sequence ID" value="NZ_JAFBEE010000005.1"/>
</dbReference>
<keyword evidence="2" id="KW-1185">Reference proteome</keyword>
<organism evidence="1 2">
    <name type="scientific">Alkaliphilus hydrothermalis</name>
    <dbReference type="NCBI Taxonomy" id="1482730"/>
    <lineage>
        <taxon>Bacteria</taxon>
        <taxon>Bacillati</taxon>
        <taxon>Bacillota</taxon>
        <taxon>Clostridia</taxon>
        <taxon>Peptostreptococcales</taxon>
        <taxon>Natronincolaceae</taxon>
        <taxon>Alkaliphilus</taxon>
    </lineage>
</organism>
<evidence type="ECO:0000313" key="2">
    <source>
        <dbReference type="Proteomes" id="UP001314796"/>
    </source>
</evidence>
<gene>
    <name evidence="1" type="ORF">JOC73_001136</name>
</gene>
<reference evidence="1 2" key="1">
    <citation type="submission" date="2021-01" db="EMBL/GenBank/DDBJ databases">
        <title>Genomic Encyclopedia of Type Strains, Phase IV (KMG-IV): sequencing the most valuable type-strain genomes for metagenomic binning, comparative biology and taxonomic classification.</title>
        <authorList>
            <person name="Goeker M."/>
        </authorList>
    </citation>
    <scope>NUCLEOTIDE SEQUENCE [LARGE SCALE GENOMIC DNA]</scope>
    <source>
        <strain evidence="1 2">DSM 25890</strain>
    </source>
</reference>